<feature type="transmembrane region" description="Helical" evidence="1">
    <location>
        <begin position="36"/>
        <end position="58"/>
    </location>
</feature>
<dbReference type="Proteomes" id="UP000807342">
    <property type="component" value="Unassembled WGS sequence"/>
</dbReference>
<keyword evidence="1" id="KW-0812">Transmembrane</keyword>
<name>A0A9P5X5D9_9AGAR</name>
<comment type="caution">
    <text evidence="2">The sequence shown here is derived from an EMBL/GenBank/DDBJ whole genome shotgun (WGS) entry which is preliminary data.</text>
</comment>
<dbReference type="OrthoDB" id="2635672at2759"/>
<keyword evidence="1" id="KW-1133">Transmembrane helix</keyword>
<sequence>MQIDNYTLLSLSKLNHTLNHLTLDHFFINAHIDPQWGYIIAYLAPVLLLPALYNALWLNHLPSITYFLSLSIQRLFDEVYGLIRLIERVERNDTLDLRFGSTFDTDAMNESGHYGGPPMKIDLNVWVKMWVRLLEITLRKGCRLMKIEGEHWWLEMHYACHPMQVEDAAATGTGAMATSSPGLPPIPEEVSSFQILVPCLITLSLWSLVMMLGPIFPHTLNLIQNHTPILRHLKIIGIKIDRSIWEDFLLKLALPVLETFTYLVSISDMEFPIHLNANPKIISWLLQHSISCPNLCFVSLTSEYLSPVVPPKTKVSPYRAFDAGILTLANLAGPKTDTGADTPSQPPRQIHVQFKFNTEHSLLTWFLWHTHHESSLGSSSPICRLQTVLWLTISAHYCVRLKNYLVVLPEFLGLFPSLKWLEIIRLADAEAVATNNVFIRRVKEDVKGLERWNIDGVWVVGEKVEVGKEKVQGCLG</sequence>
<reference evidence="2" key="1">
    <citation type="submission" date="2020-11" db="EMBL/GenBank/DDBJ databases">
        <authorList>
            <consortium name="DOE Joint Genome Institute"/>
            <person name="Ahrendt S."/>
            <person name="Riley R."/>
            <person name="Andreopoulos W."/>
            <person name="Labutti K."/>
            <person name="Pangilinan J."/>
            <person name="Ruiz-Duenas F.J."/>
            <person name="Barrasa J.M."/>
            <person name="Sanchez-Garcia M."/>
            <person name="Camarero S."/>
            <person name="Miyauchi S."/>
            <person name="Serrano A."/>
            <person name="Linde D."/>
            <person name="Babiker R."/>
            <person name="Drula E."/>
            <person name="Ayuso-Fernandez I."/>
            <person name="Pacheco R."/>
            <person name="Padilla G."/>
            <person name="Ferreira P."/>
            <person name="Barriuso J."/>
            <person name="Kellner H."/>
            <person name="Castanera R."/>
            <person name="Alfaro M."/>
            <person name="Ramirez L."/>
            <person name="Pisabarro A.G."/>
            <person name="Kuo A."/>
            <person name="Tritt A."/>
            <person name="Lipzen A."/>
            <person name="He G."/>
            <person name="Yan M."/>
            <person name="Ng V."/>
            <person name="Cullen D."/>
            <person name="Martin F."/>
            <person name="Rosso M.-N."/>
            <person name="Henrissat B."/>
            <person name="Hibbett D."/>
            <person name="Martinez A.T."/>
            <person name="Grigoriev I.V."/>
        </authorList>
    </citation>
    <scope>NUCLEOTIDE SEQUENCE</scope>
    <source>
        <strain evidence="2">MF-IS2</strain>
    </source>
</reference>
<protein>
    <submittedName>
        <fullName evidence="2">Uncharacterized protein</fullName>
    </submittedName>
</protein>
<organism evidence="2 3">
    <name type="scientific">Macrolepiota fuliginosa MF-IS2</name>
    <dbReference type="NCBI Taxonomy" id="1400762"/>
    <lineage>
        <taxon>Eukaryota</taxon>
        <taxon>Fungi</taxon>
        <taxon>Dikarya</taxon>
        <taxon>Basidiomycota</taxon>
        <taxon>Agaricomycotina</taxon>
        <taxon>Agaricomycetes</taxon>
        <taxon>Agaricomycetidae</taxon>
        <taxon>Agaricales</taxon>
        <taxon>Agaricineae</taxon>
        <taxon>Agaricaceae</taxon>
        <taxon>Macrolepiota</taxon>
    </lineage>
</organism>
<dbReference type="EMBL" id="MU151445">
    <property type="protein sequence ID" value="KAF9443681.1"/>
    <property type="molecule type" value="Genomic_DNA"/>
</dbReference>
<gene>
    <name evidence="2" type="ORF">P691DRAFT_787652</name>
</gene>
<keyword evidence="3" id="KW-1185">Reference proteome</keyword>
<evidence type="ECO:0000313" key="3">
    <source>
        <dbReference type="Proteomes" id="UP000807342"/>
    </source>
</evidence>
<evidence type="ECO:0000313" key="2">
    <source>
        <dbReference type="EMBL" id="KAF9443681.1"/>
    </source>
</evidence>
<dbReference type="AlphaFoldDB" id="A0A9P5X5D9"/>
<accession>A0A9P5X5D9</accession>
<proteinExistence type="predicted"/>
<keyword evidence="1" id="KW-0472">Membrane</keyword>
<evidence type="ECO:0000256" key="1">
    <source>
        <dbReference type="SAM" id="Phobius"/>
    </source>
</evidence>